<proteinExistence type="predicted"/>
<accession>A0A6C0ICE7</accession>
<organism evidence="1">
    <name type="scientific">viral metagenome</name>
    <dbReference type="NCBI Taxonomy" id="1070528"/>
    <lineage>
        <taxon>unclassified sequences</taxon>
        <taxon>metagenomes</taxon>
        <taxon>organismal metagenomes</taxon>
    </lineage>
</organism>
<protein>
    <recommendedName>
        <fullName evidence="2">Protein kinase domain-containing protein</fullName>
    </recommendedName>
</protein>
<evidence type="ECO:0000313" key="1">
    <source>
        <dbReference type="EMBL" id="QHT90721.1"/>
    </source>
</evidence>
<dbReference type="EMBL" id="MN740157">
    <property type="protein sequence ID" value="QHT90721.1"/>
    <property type="molecule type" value="Genomic_DNA"/>
</dbReference>
<reference evidence="1" key="1">
    <citation type="journal article" date="2020" name="Nature">
        <title>Giant virus diversity and host interactions through global metagenomics.</title>
        <authorList>
            <person name="Schulz F."/>
            <person name="Roux S."/>
            <person name="Paez-Espino D."/>
            <person name="Jungbluth S."/>
            <person name="Walsh D.A."/>
            <person name="Denef V.J."/>
            <person name="McMahon K.D."/>
            <person name="Konstantinidis K.T."/>
            <person name="Eloe-Fadrosh E.A."/>
            <person name="Kyrpides N.C."/>
            <person name="Woyke T."/>
        </authorList>
    </citation>
    <scope>NUCLEOTIDE SEQUENCE</scope>
    <source>
        <strain evidence="1">GVMAG-M-3300023184-71</strain>
    </source>
</reference>
<dbReference type="SUPFAM" id="SSF56112">
    <property type="entry name" value="Protein kinase-like (PK-like)"/>
    <property type="match status" value="1"/>
</dbReference>
<name>A0A6C0ICE7_9ZZZZ</name>
<dbReference type="Gene3D" id="1.10.510.10">
    <property type="entry name" value="Transferase(Phosphotransferase) domain 1"/>
    <property type="match status" value="1"/>
</dbReference>
<dbReference type="InterPro" id="IPR011009">
    <property type="entry name" value="Kinase-like_dom_sf"/>
</dbReference>
<sequence>MFMFYPSKKFNLVACPFPRLVPHQNKPSLACAASLNKNFMDADMMRSLSCFLQWVVFASSPKNKNKEIIPILEPLEWVQNALVAGKKGGSGAVSTSLALDGRVQIIVKKAMSTDKSIERDFVHEYIVAVYGTNPLRAILPNFAYTLAIYQSKRVVRVAMENIPGLQMATYLKNTSTQPFSTASMNHFLKIWIQLVLALEIAQETLFFTHYDLHGQNVLLRPVQPPLPRLEFPIMDKIYCLESIDTLTTVIDYGHATIRYDQGFIGQKHGFPQFGMYPFYVPGADLFKMTAYLWIQVLEGKKFSAQSMGKRLQVFFKFLLDKFFQCTLSKNELTASFYNGTQLPSAFFSPYDMLQFMDQRRGEILGILGITDYPWTVSKISPTFKLYKTLIYRKKETYQCYQSLFCSAIEPMPRNLFHLTTRNTDTTLSSEEIKTIFGKKVPLLQRSEIPAMKAFLEPSQLWTRFHDRVEFLWTLMRKTGTPFSQDMTPYLYYYRAYVCVKGYVSYFSP</sequence>
<evidence type="ECO:0008006" key="2">
    <source>
        <dbReference type="Google" id="ProtNLM"/>
    </source>
</evidence>
<dbReference type="AlphaFoldDB" id="A0A6C0ICE7"/>